<dbReference type="Gene3D" id="1.25.40.20">
    <property type="entry name" value="Ankyrin repeat-containing domain"/>
    <property type="match status" value="1"/>
</dbReference>
<gene>
    <name evidence="4" type="ORF">SAMN05660349_00548</name>
</gene>
<dbReference type="Proteomes" id="UP000190852">
    <property type="component" value="Unassembled WGS sequence"/>
</dbReference>
<evidence type="ECO:0000256" key="1">
    <source>
        <dbReference type="ARBA" id="ARBA00022737"/>
    </source>
</evidence>
<dbReference type="Pfam" id="PF12796">
    <property type="entry name" value="Ank_2"/>
    <property type="match status" value="1"/>
</dbReference>
<dbReference type="RefSeq" id="WP_079682274.1">
    <property type="nucleotide sequence ID" value="NZ_FUYQ01000003.1"/>
</dbReference>
<evidence type="ECO:0000313" key="4">
    <source>
        <dbReference type="EMBL" id="SKB32019.1"/>
    </source>
</evidence>
<dbReference type="EMBL" id="FUYQ01000003">
    <property type="protein sequence ID" value="SKB32019.1"/>
    <property type="molecule type" value="Genomic_DNA"/>
</dbReference>
<name>A0A1T5AB24_9BACT</name>
<evidence type="ECO:0000256" key="3">
    <source>
        <dbReference type="PROSITE-ProRule" id="PRU00023"/>
    </source>
</evidence>
<dbReference type="SUPFAM" id="SSF48403">
    <property type="entry name" value="Ankyrin repeat"/>
    <property type="match status" value="1"/>
</dbReference>
<proteinExistence type="predicted"/>
<dbReference type="InterPro" id="IPR002110">
    <property type="entry name" value="Ankyrin_rpt"/>
</dbReference>
<dbReference type="PROSITE" id="PS50088">
    <property type="entry name" value="ANK_REPEAT"/>
    <property type="match status" value="1"/>
</dbReference>
<dbReference type="PANTHER" id="PTHR24198">
    <property type="entry name" value="ANKYRIN REPEAT AND PROTEIN KINASE DOMAIN-CONTAINING PROTEIN"/>
    <property type="match status" value="1"/>
</dbReference>
<keyword evidence="5" id="KW-1185">Reference proteome</keyword>
<dbReference type="PROSITE" id="PS50297">
    <property type="entry name" value="ANK_REP_REGION"/>
    <property type="match status" value="1"/>
</dbReference>
<dbReference type="SMART" id="SM00248">
    <property type="entry name" value="ANK"/>
    <property type="match status" value="4"/>
</dbReference>
<sequence length="303" mass="34374">MRNYILILLQALLVISCNQKTKEELTVQDIEIFEKTIAWDLIQSVDENDVSKIQNILNGNPKLVNFQDPIFGTTPLMWAIGAEKYQSAEALLDNGADPNIVSKIGTTALFEAISFSWNDTQANEDPKFVKLLLNYKADPNINYCSSKIYGQTDPIECGTSPLMYSVSRGFEKVKLLVNAGSTINYKTKSGNTAAYEALLMKDVNTAHFLVVEKKANITEPVYSYSLNDADTIDISKPHYPVDLLLDWTFEINSSDYQKKKEIIAAFKKQGIDYESRKANISNLIVRRIKKMYPTDWEKYISEY</sequence>
<dbReference type="InterPro" id="IPR036770">
    <property type="entry name" value="Ankyrin_rpt-contain_sf"/>
</dbReference>
<accession>A0A1T5AB24</accession>
<organism evidence="4 5">
    <name type="scientific">Parabacteroides chartae</name>
    <dbReference type="NCBI Taxonomy" id="1037355"/>
    <lineage>
        <taxon>Bacteria</taxon>
        <taxon>Pseudomonadati</taxon>
        <taxon>Bacteroidota</taxon>
        <taxon>Bacteroidia</taxon>
        <taxon>Bacteroidales</taxon>
        <taxon>Tannerellaceae</taxon>
        <taxon>Parabacteroides</taxon>
    </lineage>
</organism>
<evidence type="ECO:0000313" key="5">
    <source>
        <dbReference type="Proteomes" id="UP000190852"/>
    </source>
</evidence>
<keyword evidence="1" id="KW-0677">Repeat</keyword>
<dbReference type="AlphaFoldDB" id="A0A1T5AB24"/>
<feature type="repeat" description="ANK" evidence="3">
    <location>
        <begin position="71"/>
        <end position="103"/>
    </location>
</feature>
<dbReference type="PANTHER" id="PTHR24198:SF165">
    <property type="entry name" value="ANKYRIN REPEAT-CONTAINING PROTEIN-RELATED"/>
    <property type="match status" value="1"/>
</dbReference>
<evidence type="ECO:0000256" key="2">
    <source>
        <dbReference type="ARBA" id="ARBA00023043"/>
    </source>
</evidence>
<keyword evidence="2 3" id="KW-0040">ANK repeat</keyword>
<dbReference type="PROSITE" id="PS51257">
    <property type="entry name" value="PROKAR_LIPOPROTEIN"/>
    <property type="match status" value="1"/>
</dbReference>
<reference evidence="5" key="1">
    <citation type="submission" date="2017-02" db="EMBL/GenBank/DDBJ databases">
        <authorList>
            <person name="Varghese N."/>
            <person name="Submissions S."/>
        </authorList>
    </citation>
    <scope>NUCLEOTIDE SEQUENCE [LARGE SCALE GENOMIC DNA]</scope>
    <source>
        <strain evidence="5">DSM 24967</strain>
    </source>
</reference>
<protein>
    <submittedName>
        <fullName evidence="4">Ankyrin repeat-containing protein</fullName>
    </submittedName>
</protein>